<dbReference type="PANTHER" id="PTHR43036:SF2">
    <property type="entry name" value="OS04G0481300 PROTEIN"/>
    <property type="match status" value="1"/>
</dbReference>
<keyword evidence="2" id="KW-0808">Transferase</keyword>
<dbReference type="AlphaFoldDB" id="A0A7W4J4I8"/>
<dbReference type="GO" id="GO:0008757">
    <property type="term" value="F:S-adenosylmethionine-dependent methyltransferase activity"/>
    <property type="evidence" value="ECO:0007669"/>
    <property type="project" value="InterPro"/>
</dbReference>
<comment type="caution">
    <text evidence="2">The sequence shown here is derived from an EMBL/GenBank/DDBJ whole genome shotgun (WGS) entry which is preliminary data.</text>
</comment>
<organism evidence="2 3">
    <name type="scientific">Gluconacetobacter johannae</name>
    <dbReference type="NCBI Taxonomy" id="112140"/>
    <lineage>
        <taxon>Bacteria</taxon>
        <taxon>Pseudomonadati</taxon>
        <taxon>Pseudomonadota</taxon>
        <taxon>Alphaproteobacteria</taxon>
        <taxon>Acetobacterales</taxon>
        <taxon>Acetobacteraceae</taxon>
        <taxon>Gluconacetobacter</taxon>
    </lineage>
</organism>
<keyword evidence="3" id="KW-1185">Reference proteome</keyword>
<dbReference type="Gene3D" id="3.40.50.150">
    <property type="entry name" value="Vaccinia Virus protein VP39"/>
    <property type="match status" value="1"/>
</dbReference>
<dbReference type="CDD" id="cd02440">
    <property type="entry name" value="AdoMet_MTases"/>
    <property type="match status" value="1"/>
</dbReference>
<reference evidence="2 3" key="1">
    <citation type="submission" date="2020-04" db="EMBL/GenBank/DDBJ databases">
        <title>Description of novel Gluconacetobacter.</title>
        <authorList>
            <person name="Sombolestani A."/>
        </authorList>
    </citation>
    <scope>NUCLEOTIDE SEQUENCE [LARGE SCALE GENOMIC DNA]</scope>
    <source>
        <strain evidence="2 3">LMG 21312</strain>
    </source>
</reference>
<feature type="domain" description="Methyltransferase type 11" evidence="1">
    <location>
        <begin position="73"/>
        <end position="145"/>
    </location>
</feature>
<dbReference type="Pfam" id="PF08241">
    <property type="entry name" value="Methyltransf_11"/>
    <property type="match status" value="1"/>
</dbReference>
<name>A0A7W4J4I8_9PROT</name>
<dbReference type="InterPro" id="IPR029063">
    <property type="entry name" value="SAM-dependent_MTases_sf"/>
</dbReference>
<protein>
    <submittedName>
        <fullName evidence="2">Methyltransferase domain-containing protein</fullName>
    </submittedName>
</protein>
<sequence>MTDQHGFHPAAFTTADTQPDARFYAGRPAGALMDAGARAAVTALYRTVLPEGALVLDLMAGDDSHLPQDTPCEAVIGIGLDAAALEANPRLTQRIVQDLNENTTLPLPDDSLDAICLCDVAPYLRHPLATLTEAARVLRPGGIVVMAFSDRFLPGKAVALWQALDGADRSRLLTILLGRTGFVFIDTGEVQPPADDPAWRDAVYAVTARKPGAA</sequence>
<gene>
    <name evidence="2" type="ORF">HLH21_00065</name>
</gene>
<proteinExistence type="predicted"/>
<keyword evidence="2" id="KW-0489">Methyltransferase</keyword>
<dbReference type="InterPro" id="IPR013216">
    <property type="entry name" value="Methyltransf_11"/>
</dbReference>
<dbReference type="PANTHER" id="PTHR43036">
    <property type="entry name" value="OSJNBB0011N17.9 PROTEIN"/>
    <property type="match status" value="1"/>
</dbReference>
<accession>A0A7W4J4I8</accession>
<dbReference type="SUPFAM" id="SSF53335">
    <property type="entry name" value="S-adenosyl-L-methionine-dependent methyltransferases"/>
    <property type="match status" value="1"/>
</dbReference>
<dbReference type="EMBL" id="JABEQH010000001">
    <property type="protein sequence ID" value="MBB2174317.1"/>
    <property type="molecule type" value="Genomic_DNA"/>
</dbReference>
<dbReference type="GO" id="GO:0032259">
    <property type="term" value="P:methylation"/>
    <property type="evidence" value="ECO:0007669"/>
    <property type="project" value="UniProtKB-KW"/>
</dbReference>
<dbReference type="RefSeq" id="WP_182940191.1">
    <property type="nucleotide sequence ID" value="NZ_JABEQH010000001.1"/>
</dbReference>
<evidence type="ECO:0000259" key="1">
    <source>
        <dbReference type="Pfam" id="PF08241"/>
    </source>
</evidence>
<dbReference type="Proteomes" id="UP000561066">
    <property type="component" value="Unassembled WGS sequence"/>
</dbReference>
<evidence type="ECO:0000313" key="3">
    <source>
        <dbReference type="Proteomes" id="UP000561066"/>
    </source>
</evidence>
<evidence type="ECO:0000313" key="2">
    <source>
        <dbReference type="EMBL" id="MBB2174317.1"/>
    </source>
</evidence>